<dbReference type="InterPro" id="IPR007751">
    <property type="entry name" value="DUF676_lipase-like"/>
</dbReference>
<feature type="compositionally biased region" description="Basic and acidic residues" evidence="3">
    <location>
        <begin position="431"/>
        <end position="453"/>
    </location>
</feature>
<dbReference type="GO" id="GO:0016042">
    <property type="term" value="P:lipid catabolic process"/>
    <property type="evidence" value="ECO:0007669"/>
    <property type="project" value="UniProtKB-KW"/>
</dbReference>
<evidence type="ECO:0000256" key="1">
    <source>
        <dbReference type="ARBA" id="ARBA00007920"/>
    </source>
</evidence>
<gene>
    <name evidence="5" type="ORF">AW171_hschr63588</name>
</gene>
<feature type="domain" description="DUF676" evidence="4">
    <location>
        <begin position="196"/>
        <end position="410"/>
    </location>
</feature>
<evidence type="ECO:0000256" key="2">
    <source>
        <dbReference type="ARBA" id="ARBA00022963"/>
    </source>
</evidence>
<comment type="similarity">
    <text evidence="1">Belongs to the putative lipase ROG1 family.</text>
</comment>
<dbReference type="PANTHER" id="PTHR12482">
    <property type="entry name" value="LIPASE ROG1-RELATED-RELATED"/>
    <property type="match status" value="1"/>
</dbReference>
<evidence type="ECO:0000256" key="3">
    <source>
        <dbReference type="SAM" id="MobiDB-lite"/>
    </source>
</evidence>
<dbReference type="Gene3D" id="3.40.50.1820">
    <property type="entry name" value="alpha/beta hydrolase"/>
    <property type="match status" value="1"/>
</dbReference>
<dbReference type="RefSeq" id="XP_017988621.1">
    <property type="nucleotide sequence ID" value="XM_018133253.1"/>
</dbReference>
<evidence type="ECO:0000313" key="5">
    <source>
        <dbReference type="EMBL" id="AMD21625.1"/>
    </source>
</evidence>
<dbReference type="GeneID" id="28724923"/>
<protein>
    <submittedName>
        <fullName evidence="5">HFL231Cp</fullName>
    </submittedName>
</protein>
<dbReference type="PANTHER" id="PTHR12482:SF20">
    <property type="entry name" value="LIPASE YDR444W-RELATED"/>
    <property type="match status" value="1"/>
</dbReference>
<keyword evidence="2" id="KW-0443">Lipid metabolism</keyword>
<evidence type="ECO:0000259" key="4">
    <source>
        <dbReference type="Pfam" id="PF05057"/>
    </source>
</evidence>
<dbReference type="InterPro" id="IPR029058">
    <property type="entry name" value="AB_hydrolase_fold"/>
</dbReference>
<dbReference type="Proteomes" id="UP000243052">
    <property type="component" value="Chromosome vi"/>
</dbReference>
<feature type="region of interest" description="Disordered" evidence="3">
    <location>
        <begin position="431"/>
        <end position="454"/>
    </location>
</feature>
<evidence type="ECO:0000313" key="6">
    <source>
        <dbReference type="Proteomes" id="UP000243052"/>
    </source>
</evidence>
<dbReference type="OrthoDB" id="5368485at2759"/>
<dbReference type="GO" id="GO:0047372">
    <property type="term" value="F:monoacylglycerol lipase activity"/>
    <property type="evidence" value="ECO:0007669"/>
    <property type="project" value="TreeGrafter"/>
</dbReference>
<keyword evidence="6" id="KW-1185">Reference proteome</keyword>
<keyword evidence="2" id="KW-0442">Lipid degradation</keyword>
<dbReference type="InterPro" id="IPR016445">
    <property type="entry name" value="Rog1_fam"/>
</dbReference>
<reference evidence="5 6" key="1">
    <citation type="submission" date="2016-01" db="EMBL/GenBank/DDBJ databases">
        <title>Genome sequence of the yeast Holleya sinecauda.</title>
        <authorList>
            <person name="Dietrich F.S."/>
        </authorList>
    </citation>
    <scope>NUCLEOTIDE SEQUENCE [LARGE SCALE GENOMIC DNA]</scope>
    <source>
        <strain evidence="5 6">ATCC 58844</strain>
    </source>
</reference>
<dbReference type="EMBL" id="CP014246">
    <property type="protein sequence ID" value="AMD21625.1"/>
    <property type="molecule type" value="Genomic_DNA"/>
</dbReference>
<proteinExistence type="inferred from homology"/>
<dbReference type="SUPFAM" id="SSF53474">
    <property type="entry name" value="alpha/beta-Hydrolases"/>
    <property type="match status" value="1"/>
</dbReference>
<dbReference type="PIRSF" id="PIRSF005412">
    <property type="entry name" value="UCP005412_abhydr"/>
    <property type="match status" value="1"/>
</dbReference>
<dbReference type="Pfam" id="PF05057">
    <property type="entry name" value="DUF676"/>
    <property type="match status" value="1"/>
</dbReference>
<accession>A0A0X8HUC9</accession>
<dbReference type="InterPro" id="IPR044294">
    <property type="entry name" value="Lipase-like"/>
</dbReference>
<sequence>MLGLSRDGSSDIGTSTSEDISLLLDDQRGVALGELVRYKVRVHKSKLKDNTINELYIALKNIESPLLRPVYLTGPYSLYVDIRPHNYCGLREFNGDDLQFIADMKPDETFDGILRLNDDARVGDGDVYAWTIDVLSQMTVMTGHAVRYRMVVSYSSLGIRVGMKQDRKVLEAVDCFEVEILNTEQIWNAAPKFPSRPIHLVFLTHGVFSNVGCDMLYINDRLREEFENVQESDNPNLVIRGYFDNAGKTHKGVEYLGSRLAEYFISTIDELRQDYKVSKVSFIGHSLGGVVQAAALHFTYLKRPELFDVSKSGVEPINFIAIASPFLGVIGDVPMYASFALDLGALGKTGRDLNLKNDLVLFRFKHKKNEERRSILEVIATGPAQSLFRSLAHRTLYANATHDGIVPLRTAALLYLDWYGLQAVNCIKEKETEKEKEKEKEGESDMSVEKDPLSADTVEIPIEKEGKTQGSRWLLPRNVHRKSKHKWYKRSQTIRPGSASIWDDDIDFHPPTKASALMSAANILVAPLPKQEYLKSPSTRTDTIFHDKVYYPEELPAPHYKDRELVKKLIYPNDRVHRIQENIARGWQETMSWRKVLVSLQPETHNNIIVRRRFVNAFGWVVIEHLVKEHFSISAS</sequence>
<organism evidence="5 6">
    <name type="scientific">Eremothecium sinecaudum</name>
    <dbReference type="NCBI Taxonomy" id="45286"/>
    <lineage>
        <taxon>Eukaryota</taxon>
        <taxon>Fungi</taxon>
        <taxon>Dikarya</taxon>
        <taxon>Ascomycota</taxon>
        <taxon>Saccharomycotina</taxon>
        <taxon>Saccharomycetes</taxon>
        <taxon>Saccharomycetales</taxon>
        <taxon>Saccharomycetaceae</taxon>
        <taxon>Eremothecium</taxon>
    </lineage>
</organism>
<dbReference type="AlphaFoldDB" id="A0A0X8HUC9"/>
<name>A0A0X8HUC9_9SACH</name>